<keyword evidence="2" id="KW-1185">Reference proteome</keyword>
<dbReference type="EMBL" id="MU866127">
    <property type="protein sequence ID" value="KAK4178913.1"/>
    <property type="molecule type" value="Genomic_DNA"/>
</dbReference>
<gene>
    <name evidence="1" type="ORF">QBC36DRAFT_90988</name>
</gene>
<dbReference type="AlphaFoldDB" id="A0AAN7A9C5"/>
<proteinExistence type="predicted"/>
<protein>
    <submittedName>
        <fullName evidence="1">Uncharacterized protein</fullName>
    </submittedName>
</protein>
<comment type="caution">
    <text evidence="1">The sequence shown here is derived from an EMBL/GenBank/DDBJ whole genome shotgun (WGS) entry which is preliminary data.</text>
</comment>
<sequence length="206" mass="22979">MNTPELTQHIGREQGSLKTGPWAWHLSSRKRRRISQRYVHSELLQGSRDDSVPVLKELVKATLRVVMLEPVIKMVRCPMGFWLVKPLRQCAAKVDGVVSLLANFVEFGANSNLVTRQSACPWIIATRAKDTGDTDSDSETVLFRHQEPCLANDPDYESIIEKQLGVELVGRPTVKEINILAVGFRSPGSKAASHLDLSPQDKQPID</sequence>
<evidence type="ECO:0000313" key="1">
    <source>
        <dbReference type="EMBL" id="KAK4178913.1"/>
    </source>
</evidence>
<reference evidence="1" key="1">
    <citation type="journal article" date="2023" name="Mol. Phylogenet. Evol.">
        <title>Genome-scale phylogeny and comparative genomics of the fungal order Sordariales.</title>
        <authorList>
            <person name="Hensen N."/>
            <person name="Bonometti L."/>
            <person name="Westerberg I."/>
            <person name="Brannstrom I.O."/>
            <person name="Guillou S."/>
            <person name="Cros-Aarteil S."/>
            <person name="Calhoun S."/>
            <person name="Haridas S."/>
            <person name="Kuo A."/>
            <person name="Mondo S."/>
            <person name="Pangilinan J."/>
            <person name="Riley R."/>
            <person name="LaButti K."/>
            <person name="Andreopoulos B."/>
            <person name="Lipzen A."/>
            <person name="Chen C."/>
            <person name="Yan M."/>
            <person name="Daum C."/>
            <person name="Ng V."/>
            <person name="Clum A."/>
            <person name="Steindorff A."/>
            <person name="Ohm R.A."/>
            <person name="Martin F."/>
            <person name="Silar P."/>
            <person name="Natvig D.O."/>
            <person name="Lalanne C."/>
            <person name="Gautier V."/>
            <person name="Ament-Velasquez S.L."/>
            <person name="Kruys A."/>
            <person name="Hutchinson M.I."/>
            <person name="Powell A.J."/>
            <person name="Barry K."/>
            <person name="Miller A.N."/>
            <person name="Grigoriev I.V."/>
            <person name="Debuchy R."/>
            <person name="Gladieux P."/>
            <person name="Hiltunen Thoren M."/>
            <person name="Johannesson H."/>
        </authorList>
    </citation>
    <scope>NUCLEOTIDE SEQUENCE</scope>
    <source>
        <strain evidence="1">CBS 892.96</strain>
    </source>
</reference>
<reference evidence="1" key="2">
    <citation type="submission" date="2023-05" db="EMBL/GenBank/DDBJ databases">
        <authorList>
            <consortium name="Lawrence Berkeley National Laboratory"/>
            <person name="Steindorff A."/>
            <person name="Hensen N."/>
            <person name="Bonometti L."/>
            <person name="Westerberg I."/>
            <person name="Brannstrom I.O."/>
            <person name="Guillou S."/>
            <person name="Cros-Aarteil S."/>
            <person name="Calhoun S."/>
            <person name="Haridas S."/>
            <person name="Kuo A."/>
            <person name="Mondo S."/>
            <person name="Pangilinan J."/>
            <person name="Riley R."/>
            <person name="Labutti K."/>
            <person name="Andreopoulos B."/>
            <person name="Lipzen A."/>
            <person name="Chen C."/>
            <person name="Yanf M."/>
            <person name="Daum C."/>
            <person name="Ng V."/>
            <person name="Clum A."/>
            <person name="Ohm R."/>
            <person name="Martin F."/>
            <person name="Silar P."/>
            <person name="Natvig D."/>
            <person name="Lalanne C."/>
            <person name="Gautier V."/>
            <person name="Ament-Velasquez S.L."/>
            <person name="Kruys A."/>
            <person name="Hutchinson M.I."/>
            <person name="Powell A.J."/>
            <person name="Barry K."/>
            <person name="Miller A.N."/>
            <person name="Grigoriev I.V."/>
            <person name="Debuchy R."/>
            <person name="Gladieux P."/>
            <person name="Thoren M.H."/>
            <person name="Johannesson H."/>
        </authorList>
    </citation>
    <scope>NUCLEOTIDE SEQUENCE</scope>
    <source>
        <strain evidence="1">CBS 892.96</strain>
    </source>
</reference>
<dbReference type="Proteomes" id="UP001302321">
    <property type="component" value="Unassembled WGS sequence"/>
</dbReference>
<name>A0AAN7A9C5_9PEZI</name>
<evidence type="ECO:0000313" key="2">
    <source>
        <dbReference type="Proteomes" id="UP001302321"/>
    </source>
</evidence>
<organism evidence="1 2">
    <name type="scientific">Triangularia setosa</name>
    <dbReference type="NCBI Taxonomy" id="2587417"/>
    <lineage>
        <taxon>Eukaryota</taxon>
        <taxon>Fungi</taxon>
        <taxon>Dikarya</taxon>
        <taxon>Ascomycota</taxon>
        <taxon>Pezizomycotina</taxon>
        <taxon>Sordariomycetes</taxon>
        <taxon>Sordariomycetidae</taxon>
        <taxon>Sordariales</taxon>
        <taxon>Podosporaceae</taxon>
        <taxon>Triangularia</taxon>
    </lineage>
</organism>
<accession>A0AAN7A9C5</accession>